<dbReference type="GO" id="GO:0030042">
    <property type="term" value="P:actin filament depolymerization"/>
    <property type="evidence" value="ECO:0007669"/>
    <property type="project" value="TreeGrafter"/>
</dbReference>
<feature type="repeat" description="WD" evidence="4">
    <location>
        <begin position="55"/>
        <end position="96"/>
    </location>
</feature>
<evidence type="ECO:0000313" key="6">
    <source>
        <dbReference type="Proteomes" id="UP000323386"/>
    </source>
</evidence>
<protein>
    <submittedName>
        <fullName evidence="5">Probable actin interacting protein 1</fullName>
    </submittedName>
</protein>
<dbReference type="PROSITE" id="PS50082">
    <property type="entry name" value="WD_REPEATS_2"/>
    <property type="match status" value="5"/>
</dbReference>
<dbReference type="OrthoDB" id="2306at2759"/>
<dbReference type="Pfam" id="PF00400">
    <property type="entry name" value="WD40"/>
    <property type="match status" value="6"/>
</dbReference>
<sequence length="616" mass="64116">MSATLQSLFAANPTTTRGQSTKLGVDPKGEKLIYTQNRTVIIRSLVDPAQPAIAYSQHAQPVTVARISPTGYYCASADHSGTVRIWDLAGDEQVLKSEFKVFAGRINDLAWDGESKRIIAVGDGREKFGHAFLFDSGSSVGEITGHSRPINAVAIRKERPFRAVTAGDDNNLVFYHGAPYKYNKTISTHTRFVQDVAYSPSGDHFASVGSDGKVFLYDGKTGDVLSELSAKVSAGEGHAGTIYAVDFAADSRRIATAGADGFVKVWDIQTEKVVESHDLNGRAAATGGQKADDQQVGVVWAGSDKVVSLSLSGEINIVQSGQISSLHGACKSFGPGALATASNGKALVGGAYDGRVLTWTLDGACKPITGGGHSNAVLGISAAGDKLVSVGMDDSARKIAGDSFDGRGAATPLSGQPKGVAASSKGTTVVAVLGGIDVLAAGSGNKTHLPVAYTPSAVAISHDDVLVAVGSEDAKVYLYTLENGSLHELGMLRGSRSAVTALAYDPSASLLAVGESSGKILVYDTASRDVKLSHWVFHSGRINSIRFSPDGTHAVSGSLDTHVYVWSVKKPMKNIAIKNAHAGGVSGVVWIDDASIASAGADGCVRTYDIKRHEGA</sequence>
<dbReference type="GO" id="GO:0051015">
    <property type="term" value="F:actin filament binding"/>
    <property type="evidence" value="ECO:0007669"/>
    <property type="project" value="TreeGrafter"/>
</dbReference>
<dbReference type="PANTHER" id="PTHR19856:SF0">
    <property type="entry name" value="WD REPEAT-CONTAINING PROTEIN 1"/>
    <property type="match status" value="1"/>
</dbReference>
<keyword evidence="2" id="KW-0677">Repeat</keyword>
<feature type="repeat" description="WD" evidence="4">
    <location>
        <begin position="492"/>
        <end position="533"/>
    </location>
</feature>
<organism evidence="5 6">
    <name type="scientific">Pseudozyma flocculosa</name>
    <dbReference type="NCBI Taxonomy" id="84751"/>
    <lineage>
        <taxon>Eukaryota</taxon>
        <taxon>Fungi</taxon>
        <taxon>Dikarya</taxon>
        <taxon>Basidiomycota</taxon>
        <taxon>Ustilaginomycotina</taxon>
        <taxon>Ustilaginomycetes</taxon>
        <taxon>Ustilaginales</taxon>
        <taxon>Ustilaginaceae</taxon>
        <taxon>Pseudozyma</taxon>
    </lineage>
</organism>
<reference evidence="5 6" key="1">
    <citation type="submission" date="2018-03" db="EMBL/GenBank/DDBJ databases">
        <authorList>
            <person name="Guldener U."/>
        </authorList>
    </citation>
    <scope>NUCLEOTIDE SEQUENCE [LARGE SCALE GENOMIC DNA]</scope>
    <source>
        <strain evidence="5 6">DAOM196992</strain>
    </source>
</reference>
<dbReference type="InterPro" id="IPR015943">
    <property type="entry name" value="WD40/YVTN_repeat-like_dom_sf"/>
</dbReference>
<proteinExistence type="inferred from homology"/>
<dbReference type="Gene3D" id="2.130.10.10">
    <property type="entry name" value="YVTN repeat-like/Quinoprotein amine dehydrogenase"/>
    <property type="match status" value="2"/>
</dbReference>
<dbReference type="SUPFAM" id="SSF101898">
    <property type="entry name" value="NHL repeat"/>
    <property type="match status" value="1"/>
</dbReference>
<gene>
    <name evidence="5" type="ORF">PSFLO_05538</name>
</gene>
<dbReference type="PANTHER" id="PTHR19856">
    <property type="entry name" value="WD-REPEATCONTAINING PROTEIN WDR1"/>
    <property type="match status" value="1"/>
</dbReference>
<evidence type="ECO:0000256" key="2">
    <source>
        <dbReference type="ARBA" id="ARBA00022737"/>
    </source>
</evidence>
<dbReference type="InterPro" id="IPR011041">
    <property type="entry name" value="Quinoprot_gluc/sorb_DH_b-prop"/>
</dbReference>
<accession>A0A5C3F7N0</accession>
<dbReference type="EMBL" id="OOIP01000017">
    <property type="protein sequence ID" value="SPO40056.1"/>
    <property type="molecule type" value="Genomic_DNA"/>
</dbReference>
<dbReference type="SMART" id="SM00320">
    <property type="entry name" value="WD40"/>
    <property type="match status" value="10"/>
</dbReference>
<keyword evidence="6" id="KW-1185">Reference proteome</keyword>
<dbReference type="FunFam" id="2.130.10.10:FF:000102">
    <property type="entry name" value="Actin-interacting protein 1"/>
    <property type="match status" value="1"/>
</dbReference>
<dbReference type="PROSITE" id="PS00678">
    <property type="entry name" value="WD_REPEATS_1"/>
    <property type="match status" value="1"/>
</dbReference>
<feature type="repeat" description="WD" evidence="4">
    <location>
        <begin position="235"/>
        <end position="276"/>
    </location>
</feature>
<dbReference type="InterPro" id="IPR001680">
    <property type="entry name" value="WD40_rpt"/>
</dbReference>
<name>A0A5C3F7N0_9BASI</name>
<dbReference type="GO" id="GO:0030864">
    <property type="term" value="C:cortical actin cytoskeleton"/>
    <property type="evidence" value="ECO:0007669"/>
    <property type="project" value="TreeGrafter"/>
</dbReference>
<dbReference type="PROSITE" id="PS50294">
    <property type="entry name" value="WD_REPEATS_REGION"/>
    <property type="match status" value="4"/>
</dbReference>
<evidence type="ECO:0000256" key="1">
    <source>
        <dbReference type="ARBA" id="ARBA00022574"/>
    </source>
</evidence>
<feature type="repeat" description="WD" evidence="4">
    <location>
        <begin position="186"/>
        <end position="227"/>
    </location>
</feature>
<dbReference type="AlphaFoldDB" id="A0A5C3F7N0"/>
<evidence type="ECO:0000256" key="3">
    <source>
        <dbReference type="ARBA" id="ARBA00038366"/>
    </source>
</evidence>
<dbReference type="Proteomes" id="UP000323386">
    <property type="component" value="Unassembled WGS sequence"/>
</dbReference>
<dbReference type="FunFam" id="2.130.10.10:FF:000167">
    <property type="entry name" value="Actin-interacting protein 1"/>
    <property type="match status" value="1"/>
</dbReference>
<dbReference type="InterPro" id="IPR019775">
    <property type="entry name" value="WD40_repeat_CS"/>
</dbReference>
<keyword evidence="1 4" id="KW-0853">WD repeat</keyword>
<feature type="repeat" description="WD" evidence="4">
    <location>
        <begin position="538"/>
        <end position="569"/>
    </location>
</feature>
<evidence type="ECO:0000313" key="5">
    <source>
        <dbReference type="EMBL" id="SPO40056.1"/>
    </source>
</evidence>
<dbReference type="SUPFAM" id="SSF50978">
    <property type="entry name" value="WD40 repeat-like"/>
    <property type="match status" value="1"/>
</dbReference>
<evidence type="ECO:0000256" key="4">
    <source>
        <dbReference type="PROSITE-ProRule" id="PRU00221"/>
    </source>
</evidence>
<comment type="similarity">
    <text evidence="3">Belongs to the WD repeat AIP1 family.</text>
</comment>
<dbReference type="SUPFAM" id="SSF50952">
    <property type="entry name" value="Soluble quinoprotein glucose dehydrogenase"/>
    <property type="match status" value="1"/>
</dbReference>
<dbReference type="InterPro" id="IPR036322">
    <property type="entry name" value="WD40_repeat_dom_sf"/>
</dbReference>